<name>F5XT84_MICPN</name>
<dbReference type="eggNOG" id="COG0662">
    <property type="taxonomic scope" value="Bacteria"/>
</dbReference>
<keyword evidence="3" id="KW-1185">Reference proteome</keyword>
<gene>
    <name evidence="2" type="ordered locus">MLP_19420</name>
</gene>
<dbReference type="HOGENOM" id="CLU_103066_3_0_11"/>
<dbReference type="InterPro" id="IPR053146">
    <property type="entry name" value="QDO-like"/>
</dbReference>
<dbReference type="InterPro" id="IPR013096">
    <property type="entry name" value="Cupin_2"/>
</dbReference>
<protein>
    <recommendedName>
        <fullName evidence="1">Cupin type-2 domain-containing protein</fullName>
    </recommendedName>
</protein>
<dbReference type="PANTHER" id="PTHR36440:SF1">
    <property type="entry name" value="PUTATIVE (AFU_ORTHOLOGUE AFUA_8G07350)-RELATED"/>
    <property type="match status" value="1"/>
</dbReference>
<sequence length="172" mass="18338">MGRHPVYLESMDMLPVEITTATETLRVGSELATVLATTEETNGDLFAVELQMPPGGGPPVMHRHAPSEIYRVLSGEFAFYITGPDGTTTRRVAGAGETVTLAGDTPHTVRNESTEDAVAFQVHAPGGPMEGFIRSAAELAADHPPTIEEVLDIAERNGIELLGPVPDVHPSW</sequence>
<proteinExistence type="predicted"/>
<accession>F5XT84</accession>
<feature type="domain" description="Cupin type-2" evidence="1">
    <location>
        <begin position="50"/>
        <end position="120"/>
    </location>
</feature>
<evidence type="ECO:0000313" key="3">
    <source>
        <dbReference type="Proteomes" id="UP000007947"/>
    </source>
</evidence>
<dbReference type="SUPFAM" id="SSF51182">
    <property type="entry name" value="RmlC-like cupins"/>
    <property type="match status" value="1"/>
</dbReference>
<organism evidence="2 3">
    <name type="scientific">Microlunatus phosphovorus (strain ATCC 700054 / DSM 10555 / JCM 9379 / NBRC 101784 / NCIMB 13414 / VKM Ac-1990 / NM-1)</name>
    <dbReference type="NCBI Taxonomy" id="1032480"/>
    <lineage>
        <taxon>Bacteria</taxon>
        <taxon>Bacillati</taxon>
        <taxon>Actinomycetota</taxon>
        <taxon>Actinomycetes</taxon>
        <taxon>Propionibacteriales</taxon>
        <taxon>Propionibacteriaceae</taxon>
        <taxon>Microlunatus</taxon>
    </lineage>
</organism>
<dbReference type="STRING" id="1032480.MLP_19420"/>
<dbReference type="InterPro" id="IPR011051">
    <property type="entry name" value="RmlC_Cupin_sf"/>
</dbReference>
<dbReference type="EMBL" id="AP012204">
    <property type="protein sequence ID" value="BAK34956.1"/>
    <property type="molecule type" value="Genomic_DNA"/>
</dbReference>
<reference evidence="2 3" key="1">
    <citation type="submission" date="2011-05" db="EMBL/GenBank/DDBJ databases">
        <title>Whole genome sequence of Microlunatus phosphovorus NM-1.</title>
        <authorList>
            <person name="Hosoyama A."/>
            <person name="Sasaki K."/>
            <person name="Harada T."/>
            <person name="Igarashi R."/>
            <person name="Kawakoshi A."/>
            <person name="Sasagawa M."/>
            <person name="Fukada J."/>
            <person name="Nakamura S."/>
            <person name="Katano Y."/>
            <person name="Hanada S."/>
            <person name="Kamagata Y."/>
            <person name="Nakamura N."/>
            <person name="Yamazaki S."/>
            <person name="Fujita N."/>
        </authorList>
    </citation>
    <scope>NUCLEOTIDE SEQUENCE [LARGE SCALE GENOMIC DNA]</scope>
    <source>
        <strain evidence="3">ATCC 700054 / DSM 10555 / JCM 9379 / NBRC 101784 / NCIMB 13414 / VKM Ac-1990 / NM-1</strain>
    </source>
</reference>
<evidence type="ECO:0000313" key="2">
    <source>
        <dbReference type="EMBL" id="BAK34956.1"/>
    </source>
</evidence>
<dbReference type="Proteomes" id="UP000007947">
    <property type="component" value="Chromosome"/>
</dbReference>
<dbReference type="KEGG" id="mph:MLP_19420"/>
<dbReference type="InterPro" id="IPR014710">
    <property type="entry name" value="RmlC-like_jellyroll"/>
</dbReference>
<evidence type="ECO:0000259" key="1">
    <source>
        <dbReference type="Pfam" id="PF07883"/>
    </source>
</evidence>
<dbReference type="Gene3D" id="2.60.120.10">
    <property type="entry name" value="Jelly Rolls"/>
    <property type="match status" value="1"/>
</dbReference>
<dbReference type="Pfam" id="PF07883">
    <property type="entry name" value="Cupin_2"/>
    <property type="match status" value="1"/>
</dbReference>
<dbReference type="AlphaFoldDB" id="F5XT84"/>
<dbReference type="PANTHER" id="PTHR36440">
    <property type="entry name" value="PUTATIVE (AFU_ORTHOLOGUE AFUA_8G07350)-RELATED"/>
    <property type="match status" value="1"/>
</dbReference>